<evidence type="ECO:0000256" key="1">
    <source>
        <dbReference type="SAM" id="MobiDB-lite"/>
    </source>
</evidence>
<organism evidence="2 3">
    <name type="scientific">Portunus trituberculatus</name>
    <name type="common">Swimming crab</name>
    <name type="synonym">Neptunus trituberculatus</name>
    <dbReference type="NCBI Taxonomy" id="210409"/>
    <lineage>
        <taxon>Eukaryota</taxon>
        <taxon>Metazoa</taxon>
        <taxon>Ecdysozoa</taxon>
        <taxon>Arthropoda</taxon>
        <taxon>Crustacea</taxon>
        <taxon>Multicrustacea</taxon>
        <taxon>Malacostraca</taxon>
        <taxon>Eumalacostraca</taxon>
        <taxon>Eucarida</taxon>
        <taxon>Decapoda</taxon>
        <taxon>Pleocyemata</taxon>
        <taxon>Brachyura</taxon>
        <taxon>Eubrachyura</taxon>
        <taxon>Portunoidea</taxon>
        <taxon>Portunidae</taxon>
        <taxon>Portuninae</taxon>
        <taxon>Portunus</taxon>
    </lineage>
</organism>
<accession>A0A5B7GUL2</accession>
<comment type="caution">
    <text evidence="2">The sequence shown here is derived from an EMBL/GenBank/DDBJ whole genome shotgun (WGS) entry which is preliminary data.</text>
</comment>
<sequence length="82" mass="9062">MSSPTLRWRPSGKTNRTPPPLERGPSRRPRSGRLGSHQVESRRLGSQNGLNGLVGQKNRMEGVLVGDTMNQRSWSVLKGCLP</sequence>
<reference evidence="2 3" key="1">
    <citation type="submission" date="2019-05" db="EMBL/GenBank/DDBJ databases">
        <title>Another draft genome of Portunus trituberculatus and its Hox gene families provides insights of decapod evolution.</title>
        <authorList>
            <person name="Jeong J.-H."/>
            <person name="Song I."/>
            <person name="Kim S."/>
            <person name="Choi T."/>
            <person name="Kim D."/>
            <person name="Ryu S."/>
            <person name="Kim W."/>
        </authorList>
    </citation>
    <scope>NUCLEOTIDE SEQUENCE [LARGE SCALE GENOMIC DNA]</scope>
    <source>
        <tissue evidence="2">Muscle</tissue>
    </source>
</reference>
<gene>
    <name evidence="2" type="ORF">E2C01_054293</name>
</gene>
<protein>
    <submittedName>
        <fullName evidence="2">Uncharacterized protein</fullName>
    </submittedName>
</protein>
<keyword evidence="3" id="KW-1185">Reference proteome</keyword>
<name>A0A5B7GUL2_PORTR</name>
<feature type="region of interest" description="Disordered" evidence="1">
    <location>
        <begin position="1"/>
        <end position="55"/>
    </location>
</feature>
<evidence type="ECO:0000313" key="2">
    <source>
        <dbReference type="EMBL" id="MPC60254.1"/>
    </source>
</evidence>
<dbReference type="EMBL" id="VSRR010017332">
    <property type="protein sequence ID" value="MPC60254.1"/>
    <property type="molecule type" value="Genomic_DNA"/>
</dbReference>
<dbReference type="AlphaFoldDB" id="A0A5B7GUL2"/>
<proteinExistence type="predicted"/>
<evidence type="ECO:0000313" key="3">
    <source>
        <dbReference type="Proteomes" id="UP000324222"/>
    </source>
</evidence>
<dbReference type="Proteomes" id="UP000324222">
    <property type="component" value="Unassembled WGS sequence"/>
</dbReference>